<evidence type="ECO:0000313" key="1">
    <source>
        <dbReference type="EMBL" id="EFB35875.1"/>
    </source>
</evidence>
<dbReference type="RefSeq" id="WP_006847492.1">
    <property type="nucleotide sequence ID" value="NZ_CP085932.1"/>
</dbReference>
<dbReference type="HOGENOM" id="CLU_037403_0_0_10"/>
<dbReference type="AlphaFoldDB" id="D1PC49"/>
<name>D1PC49_9BACT</name>
<dbReference type="GeneID" id="69848983"/>
<proteinExistence type="predicted"/>
<comment type="caution">
    <text evidence="1">The sequence shown here is derived from an EMBL/GenBank/DDBJ whole genome shotgun (WGS) entry which is preliminary data.</text>
</comment>
<dbReference type="PANTHER" id="PTHR38733:SF1">
    <property type="entry name" value="TYPE IV METHYL-DIRECTED RESTRICTION ENZYME ECOKMCRBC"/>
    <property type="match status" value="1"/>
</dbReference>
<dbReference type="Pfam" id="PF10117">
    <property type="entry name" value="McrBC"/>
    <property type="match status" value="1"/>
</dbReference>
<dbReference type="OrthoDB" id="307209at2"/>
<reference evidence="1" key="1">
    <citation type="submission" date="2009-11" db="EMBL/GenBank/DDBJ databases">
        <authorList>
            <person name="Weinstock G."/>
            <person name="Sodergren E."/>
            <person name="Clifton S."/>
            <person name="Fulton L."/>
            <person name="Fulton B."/>
            <person name="Courtney L."/>
            <person name="Fronick C."/>
            <person name="Harrison M."/>
            <person name="Strong C."/>
            <person name="Farmer C."/>
            <person name="Delahaunty K."/>
            <person name="Markovic C."/>
            <person name="Hall O."/>
            <person name="Minx P."/>
            <person name="Tomlinson C."/>
            <person name="Mitreva M."/>
            <person name="Nelson J."/>
            <person name="Hou S."/>
            <person name="Wollam A."/>
            <person name="Pepin K.H."/>
            <person name="Johnson M."/>
            <person name="Bhonagiri V."/>
            <person name="Nash W.E."/>
            <person name="Warren W."/>
            <person name="Chinwalla A."/>
            <person name="Mardis E.R."/>
            <person name="Wilson R.K."/>
        </authorList>
    </citation>
    <scope>NUCLEOTIDE SEQUENCE [LARGE SCALE GENOMIC DNA]</scope>
    <source>
        <strain evidence="1">DSM 18205</strain>
    </source>
</reference>
<dbReference type="PANTHER" id="PTHR38733">
    <property type="entry name" value="PROTEIN MCRC"/>
    <property type="match status" value="1"/>
</dbReference>
<protein>
    <submittedName>
        <fullName evidence="1">Uncharacterized protein</fullName>
    </submittedName>
</protein>
<dbReference type="STRING" id="537011.PREVCOP_04780"/>
<dbReference type="EMBL" id="ACBX02000012">
    <property type="protein sequence ID" value="EFB35875.1"/>
    <property type="molecule type" value="Genomic_DNA"/>
</dbReference>
<keyword evidence="2" id="KW-1185">Reference proteome</keyword>
<dbReference type="PaxDb" id="537011-PREVCOP_04780"/>
<evidence type="ECO:0000313" key="2">
    <source>
        <dbReference type="Proteomes" id="UP000004477"/>
    </source>
</evidence>
<organism evidence="1 2">
    <name type="scientific">Segatella copri DSM 18205</name>
    <dbReference type="NCBI Taxonomy" id="537011"/>
    <lineage>
        <taxon>Bacteria</taxon>
        <taxon>Pseudomonadati</taxon>
        <taxon>Bacteroidota</taxon>
        <taxon>Bacteroidia</taxon>
        <taxon>Bacteroidales</taxon>
        <taxon>Prevotellaceae</taxon>
        <taxon>Segatella</taxon>
    </lineage>
</organism>
<sequence>MITIQDNDYLGKVYPLSEVEELLYIANKPIKQLCEEENLLIYPLDIENSNDKIGENSIVSIYANEGSSVRIKTGNIMGFIGRNNQYLKIYSRFDNDQNDFFMHYMLQKVFSYNIFNLDFMSTEENILKILVLMFPTMLKTAMKQGIYKEYRKIQYNDSNVRGTIDISRHIRENIPFCGNISYDTDEFCYDNAVMELIRHTIEYIRTIPLGDMILSSNEVVEEYVSKVISYTPCYRHSDRLKIIHENLTPCRHPYYTGYNALQKICIQILNQEDMKYGDGDGSVSGILFDGAWLWEEYLNTLLCDYDFNHPQNKQGTGAIYLFEHGGKRYPDFWKKDFVLDAKYKKYAQSGNKLDIAIDDINQIVTYMFRLKSQKSGIICPLIGEKNKTISERMNKNGYNGVMYIYALAIPQNCKSYDDFANKMGKNENQLIKEIMDS</sequence>
<accession>D1PC49</accession>
<dbReference type="InterPro" id="IPR019292">
    <property type="entry name" value="McrC"/>
</dbReference>
<dbReference type="REBASE" id="251419">
    <property type="entry name" value="PcoMcrBC3P"/>
</dbReference>
<gene>
    <name evidence="1" type="ORF">PREVCOP_04780</name>
</gene>
<dbReference type="Proteomes" id="UP000004477">
    <property type="component" value="Unassembled WGS sequence"/>
</dbReference>